<dbReference type="Gene3D" id="3.40.630.30">
    <property type="match status" value="1"/>
</dbReference>
<comment type="caution">
    <text evidence="5">The sequence shown here is derived from an EMBL/GenBank/DDBJ whole genome shotgun (WGS) entry which is preliminary data.</text>
</comment>
<dbReference type="InterPro" id="IPR051531">
    <property type="entry name" value="N-acetyltransferase"/>
</dbReference>
<dbReference type="GO" id="GO:0005737">
    <property type="term" value="C:cytoplasm"/>
    <property type="evidence" value="ECO:0007669"/>
    <property type="project" value="TreeGrafter"/>
</dbReference>
<evidence type="ECO:0000313" key="6">
    <source>
        <dbReference type="Proteomes" id="UP000029109"/>
    </source>
</evidence>
<dbReference type="AlphaFoldDB" id="A0A7V8HPM9"/>
<name>A0A7V8HPM9_9BIFI</name>
<sequence length="229" mass="25850">MRVWQNGAVSVFQLFRGGLRSSSNAIRMPHELNAPEGCPPIRLRPLTVEDSSEWNEVRWRNDDWLSPWESGDPMHGPGMSYNAWIAWQRRSEQAGTGVIFAIEYQWRIVGQISIGAICYGAMRSGVIGYWVDESYIGRGFAPTAVAVLADWALADAAGPRLHRLEIAVLPENERSLAVARKVGARYEGTRSRYMYVRGQWRDHESFALLAEDVGEGFARRLSSRHARSE</sequence>
<reference evidence="5 6" key="1">
    <citation type="submission" date="2014-03" db="EMBL/GenBank/DDBJ databases">
        <title>Genomics of Bifidobacteria.</title>
        <authorList>
            <person name="Ventura M."/>
            <person name="Milani C."/>
            <person name="Lugli G.A."/>
        </authorList>
    </citation>
    <scope>NUCLEOTIDE SEQUENCE [LARGE SCALE GENOMIC DNA]</scope>
    <source>
        <strain evidence="5 6">LMG 21816</strain>
    </source>
</reference>
<evidence type="ECO:0000256" key="2">
    <source>
        <dbReference type="ARBA" id="ARBA00023315"/>
    </source>
</evidence>
<organism evidence="5 6">
    <name type="scientific">Bifidobacterium pullorum</name>
    <dbReference type="NCBI Taxonomy" id="78448"/>
    <lineage>
        <taxon>Bacteria</taxon>
        <taxon>Bacillati</taxon>
        <taxon>Actinomycetota</taxon>
        <taxon>Actinomycetes</taxon>
        <taxon>Bifidobacteriales</taxon>
        <taxon>Bifidobacteriaceae</taxon>
        <taxon>Bifidobacterium</taxon>
    </lineage>
</organism>
<keyword evidence="1 5" id="KW-0808">Transferase</keyword>
<dbReference type="PROSITE" id="PS51186">
    <property type="entry name" value="GNAT"/>
    <property type="match status" value="1"/>
</dbReference>
<keyword evidence="2 5" id="KW-0012">Acyltransferase</keyword>
<dbReference type="Proteomes" id="UP000029109">
    <property type="component" value="Unassembled WGS sequence"/>
</dbReference>
<dbReference type="EC" id="2.3.1.128" evidence="5"/>
<dbReference type="Pfam" id="PF13302">
    <property type="entry name" value="Acetyltransf_3"/>
    <property type="match status" value="1"/>
</dbReference>
<comment type="similarity">
    <text evidence="3">Belongs to the acetyltransferase family. RimJ subfamily.</text>
</comment>
<feature type="domain" description="N-acetyltransferase" evidence="4">
    <location>
        <begin position="41"/>
        <end position="202"/>
    </location>
</feature>
<dbReference type="PANTHER" id="PTHR43792">
    <property type="entry name" value="GNAT FAMILY, PUTATIVE (AFU_ORTHOLOGUE AFUA_3G00765)-RELATED-RELATED"/>
    <property type="match status" value="1"/>
</dbReference>
<dbReference type="SUPFAM" id="SSF55729">
    <property type="entry name" value="Acyl-CoA N-acyltransferases (Nat)"/>
    <property type="match status" value="1"/>
</dbReference>
<protein>
    <submittedName>
        <fullName evidence="5">Ribosomal-protein-S5-alanine acetyltransferase</fullName>
        <ecNumber evidence="5">2.3.1.128</ecNumber>
    </submittedName>
</protein>
<evidence type="ECO:0000313" key="5">
    <source>
        <dbReference type="EMBL" id="KFI81746.1"/>
    </source>
</evidence>
<evidence type="ECO:0000259" key="4">
    <source>
        <dbReference type="PROSITE" id="PS51186"/>
    </source>
</evidence>
<accession>A0A7V8HPM9</accession>
<proteinExistence type="inferred from homology"/>
<dbReference type="EMBL" id="JGZJ01000009">
    <property type="protein sequence ID" value="KFI81746.1"/>
    <property type="molecule type" value="Genomic_DNA"/>
</dbReference>
<dbReference type="GO" id="GO:0008999">
    <property type="term" value="F:protein-N-terminal-alanine acetyltransferase activity"/>
    <property type="evidence" value="ECO:0007669"/>
    <property type="project" value="TreeGrafter"/>
</dbReference>
<evidence type="ECO:0000256" key="1">
    <source>
        <dbReference type="ARBA" id="ARBA00022679"/>
    </source>
</evidence>
<dbReference type="InterPro" id="IPR000182">
    <property type="entry name" value="GNAT_dom"/>
</dbReference>
<gene>
    <name evidence="5" type="ORF">BPULL_1400</name>
</gene>
<dbReference type="InterPro" id="IPR016181">
    <property type="entry name" value="Acyl_CoA_acyltransferase"/>
</dbReference>
<dbReference type="PANTHER" id="PTHR43792:SF8">
    <property type="entry name" value="[RIBOSOMAL PROTEIN US5]-ALANINE N-ACETYLTRANSFERASE"/>
    <property type="match status" value="1"/>
</dbReference>
<evidence type="ECO:0000256" key="3">
    <source>
        <dbReference type="ARBA" id="ARBA00038502"/>
    </source>
</evidence>